<keyword evidence="8 12" id="KW-0368">Histidine biosynthesis</keyword>
<evidence type="ECO:0000256" key="10">
    <source>
        <dbReference type="ARBA" id="ARBA00047838"/>
    </source>
</evidence>
<dbReference type="PIRSF" id="PIRSF000495">
    <property type="entry name" value="Amidotransf_hisH"/>
    <property type="match status" value="1"/>
</dbReference>
<dbReference type="Gene3D" id="3.40.50.880">
    <property type="match status" value="1"/>
</dbReference>
<reference evidence="16" key="1">
    <citation type="submission" date="2017-09" db="EMBL/GenBank/DDBJ databases">
        <title>Depth-based differentiation of microbial function through sediment-hosted aquifers and enrichment of novel symbionts in the deep terrestrial subsurface.</title>
        <authorList>
            <person name="Probst A.J."/>
            <person name="Ladd B."/>
            <person name="Jarett J.K."/>
            <person name="Geller-Mcgrath D.E."/>
            <person name="Sieber C.M.K."/>
            <person name="Emerson J.B."/>
            <person name="Anantharaman K."/>
            <person name="Thomas B.C."/>
            <person name="Malmstrom R."/>
            <person name="Stieglmeier M."/>
            <person name="Klingl A."/>
            <person name="Woyke T."/>
            <person name="Ryan C.M."/>
            <person name="Banfield J.F."/>
        </authorList>
    </citation>
    <scope>NUCLEOTIDE SEQUENCE [LARGE SCALE GENOMIC DNA]</scope>
</reference>
<dbReference type="SUPFAM" id="SSF52317">
    <property type="entry name" value="Class I glutamine amidotransferase-like"/>
    <property type="match status" value="1"/>
</dbReference>
<feature type="domain" description="Glutamine amidotransferase" evidence="14">
    <location>
        <begin position="4"/>
        <end position="198"/>
    </location>
</feature>
<keyword evidence="7 12" id="KW-0315">Glutamine amidotransferase</keyword>
<feature type="active site" evidence="12 13">
    <location>
        <position position="184"/>
    </location>
</feature>
<evidence type="ECO:0000256" key="9">
    <source>
        <dbReference type="ARBA" id="ARBA00023239"/>
    </source>
</evidence>
<dbReference type="GO" id="GO:0000107">
    <property type="term" value="F:imidazoleglycerol-phosphate synthase activity"/>
    <property type="evidence" value="ECO:0007669"/>
    <property type="project" value="UniProtKB-UniRule"/>
</dbReference>
<evidence type="ECO:0000256" key="7">
    <source>
        <dbReference type="ARBA" id="ARBA00022962"/>
    </source>
</evidence>
<dbReference type="InterPro" id="IPR017926">
    <property type="entry name" value="GATASE"/>
</dbReference>
<dbReference type="Proteomes" id="UP000228886">
    <property type="component" value="Unassembled WGS sequence"/>
</dbReference>
<evidence type="ECO:0000256" key="13">
    <source>
        <dbReference type="PIRSR" id="PIRSR000495-1"/>
    </source>
</evidence>
<evidence type="ECO:0000259" key="14">
    <source>
        <dbReference type="Pfam" id="PF00117"/>
    </source>
</evidence>
<dbReference type="GO" id="GO:0000105">
    <property type="term" value="P:L-histidine biosynthetic process"/>
    <property type="evidence" value="ECO:0007669"/>
    <property type="project" value="UniProtKB-UniRule"/>
</dbReference>
<comment type="caution">
    <text evidence="15">The sequence shown here is derived from an EMBL/GenBank/DDBJ whole genome shotgun (WGS) entry which is preliminary data.</text>
</comment>
<evidence type="ECO:0000256" key="11">
    <source>
        <dbReference type="ARBA" id="ARBA00049534"/>
    </source>
</evidence>
<comment type="function">
    <text evidence="12">IGPS catalyzes the conversion of PRFAR and glutamine to IGP, AICAR and glutamate. The HisH subunit catalyzes the hydrolysis of glutamine to glutamate and ammonia as part of the synthesis of IGP and AICAR. The resulting ammonia molecule is channeled to the active site of HisF.</text>
</comment>
<keyword evidence="4 12" id="KW-0963">Cytoplasm</keyword>
<dbReference type="CDD" id="cd01748">
    <property type="entry name" value="GATase1_IGP_Synthase"/>
    <property type="match status" value="1"/>
</dbReference>
<dbReference type="GO" id="GO:0005737">
    <property type="term" value="C:cytoplasm"/>
    <property type="evidence" value="ECO:0007669"/>
    <property type="project" value="UniProtKB-SubCell"/>
</dbReference>
<evidence type="ECO:0000256" key="1">
    <source>
        <dbReference type="ARBA" id="ARBA00004496"/>
    </source>
</evidence>
<dbReference type="EC" id="3.5.1.2" evidence="12"/>
<dbReference type="EC" id="4.3.2.10" evidence="12"/>
<dbReference type="Pfam" id="PF00117">
    <property type="entry name" value="GATase"/>
    <property type="match status" value="1"/>
</dbReference>
<evidence type="ECO:0000256" key="2">
    <source>
        <dbReference type="ARBA" id="ARBA00005091"/>
    </source>
</evidence>
<dbReference type="HAMAP" id="MF_00278">
    <property type="entry name" value="HisH"/>
    <property type="match status" value="1"/>
</dbReference>
<dbReference type="InterPro" id="IPR010139">
    <property type="entry name" value="Imidazole-glycPsynth_HisH"/>
</dbReference>
<comment type="catalytic activity">
    <reaction evidence="10 12">
        <text>5-[(5-phospho-1-deoxy-D-ribulos-1-ylimino)methylamino]-1-(5-phospho-beta-D-ribosyl)imidazole-4-carboxamide + L-glutamine = D-erythro-1-(imidazol-4-yl)glycerol 3-phosphate + 5-amino-1-(5-phospho-beta-D-ribosyl)imidazole-4-carboxamide + L-glutamate + H(+)</text>
        <dbReference type="Rhea" id="RHEA:24793"/>
        <dbReference type="ChEBI" id="CHEBI:15378"/>
        <dbReference type="ChEBI" id="CHEBI:29985"/>
        <dbReference type="ChEBI" id="CHEBI:58278"/>
        <dbReference type="ChEBI" id="CHEBI:58359"/>
        <dbReference type="ChEBI" id="CHEBI:58475"/>
        <dbReference type="ChEBI" id="CHEBI:58525"/>
        <dbReference type="EC" id="4.3.2.10"/>
    </reaction>
</comment>
<evidence type="ECO:0000256" key="3">
    <source>
        <dbReference type="ARBA" id="ARBA00011152"/>
    </source>
</evidence>
<keyword evidence="5 12" id="KW-0028">Amino-acid biosynthesis</keyword>
<dbReference type="GO" id="GO:0004359">
    <property type="term" value="F:glutaminase activity"/>
    <property type="evidence" value="ECO:0007669"/>
    <property type="project" value="UniProtKB-EC"/>
</dbReference>
<comment type="catalytic activity">
    <reaction evidence="11 12">
        <text>L-glutamine + H2O = L-glutamate + NH4(+)</text>
        <dbReference type="Rhea" id="RHEA:15889"/>
        <dbReference type="ChEBI" id="CHEBI:15377"/>
        <dbReference type="ChEBI" id="CHEBI:28938"/>
        <dbReference type="ChEBI" id="CHEBI:29985"/>
        <dbReference type="ChEBI" id="CHEBI:58359"/>
        <dbReference type="EC" id="3.5.1.2"/>
    </reaction>
</comment>
<evidence type="ECO:0000313" key="16">
    <source>
        <dbReference type="Proteomes" id="UP000228886"/>
    </source>
</evidence>
<dbReference type="PROSITE" id="PS51273">
    <property type="entry name" value="GATASE_TYPE_1"/>
    <property type="match status" value="1"/>
</dbReference>
<dbReference type="GO" id="GO:0016829">
    <property type="term" value="F:lyase activity"/>
    <property type="evidence" value="ECO:0007669"/>
    <property type="project" value="UniProtKB-KW"/>
</dbReference>
<dbReference type="NCBIfam" id="TIGR01855">
    <property type="entry name" value="IMP_synth_hisH"/>
    <property type="match status" value="1"/>
</dbReference>
<dbReference type="UniPathway" id="UPA00031">
    <property type="reaction ID" value="UER00010"/>
</dbReference>
<dbReference type="EMBL" id="PETL01000052">
    <property type="protein sequence ID" value="PIV64659.1"/>
    <property type="molecule type" value="Genomic_DNA"/>
</dbReference>
<keyword evidence="9 12" id="KW-0456">Lyase</keyword>
<evidence type="ECO:0000256" key="5">
    <source>
        <dbReference type="ARBA" id="ARBA00022605"/>
    </source>
</evidence>
<protein>
    <recommendedName>
        <fullName evidence="12">Imidazole glycerol phosphate synthase subunit HisH</fullName>
        <ecNumber evidence="12">4.3.2.10</ecNumber>
    </recommendedName>
    <alternativeName>
        <fullName evidence="12">IGP synthase glutaminase subunit</fullName>
        <ecNumber evidence="12">3.5.1.2</ecNumber>
    </alternativeName>
    <alternativeName>
        <fullName evidence="12">IGP synthase subunit HisH</fullName>
    </alternativeName>
    <alternativeName>
        <fullName evidence="12">ImGP synthase subunit HisH</fullName>
        <shortName evidence="12">IGPS subunit HisH</shortName>
    </alternativeName>
</protein>
<keyword evidence="6 12" id="KW-0378">Hydrolase</keyword>
<evidence type="ECO:0000256" key="4">
    <source>
        <dbReference type="ARBA" id="ARBA00022490"/>
    </source>
</evidence>
<name>A0A2M7EAB9_9BACT</name>
<dbReference type="PANTHER" id="PTHR42701">
    <property type="entry name" value="IMIDAZOLE GLYCEROL PHOSPHATE SYNTHASE SUBUNIT HISH"/>
    <property type="match status" value="1"/>
</dbReference>
<sequence>MIAIVDYGMGNLRSVSKALERVGAKVEVTSDSKKIKKAKAVVLPGVGAFSQAVVNLEKLNLLSVLAEVIELKKPFLGICLGFQLVFTESEEGNCKGLGIIKGRVKRFNLAGLKIPHIGWNQIKIKKSKVKIFDSIPNNSCFYFVHSYYGEPEDKDVVVATTSYGLEFASVIHKENLFAVQFHPEKSHEIGLQLLKNFVRLVERC</sequence>
<dbReference type="InterPro" id="IPR029062">
    <property type="entry name" value="Class_I_gatase-like"/>
</dbReference>
<organism evidence="15 16">
    <name type="scientific">bacterium (Candidatus Ratteibacteria) CG01_land_8_20_14_3_00_40_19</name>
    <dbReference type="NCBI Taxonomy" id="2014290"/>
    <lineage>
        <taxon>Bacteria</taxon>
        <taxon>Candidatus Ratteibacteria</taxon>
    </lineage>
</organism>
<feature type="active site" evidence="12 13">
    <location>
        <position position="182"/>
    </location>
</feature>
<dbReference type="PANTHER" id="PTHR42701:SF1">
    <property type="entry name" value="IMIDAZOLE GLYCEROL PHOSPHATE SYNTHASE SUBUNIT HISH"/>
    <property type="match status" value="1"/>
</dbReference>
<dbReference type="AlphaFoldDB" id="A0A2M7EAB9"/>
<accession>A0A2M7EAB9</accession>
<evidence type="ECO:0000313" key="15">
    <source>
        <dbReference type="EMBL" id="PIV64659.1"/>
    </source>
</evidence>
<evidence type="ECO:0000256" key="8">
    <source>
        <dbReference type="ARBA" id="ARBA00023102"/>
    </source>
</evidence>
<evidence type="ECO:0000256" key="6">
    <source>
        <dbReference type="ARBA" id="ARBA00022801"/>
    </source>
</evidence>
<evidence type="ECO:0000256" key="12">
    <source>
        <dbReference type="HAMAP-Rule" id="MF_00278"/>
    </source>
</evidence>
<dbReference type="FunFam" id="3.40.50.880:FF:000009">
    <property type="entry name" value="Imidazole glycerol phosphate synthase subunit HisH"/>
    <property type="match status" value="1"/>
</dbReference>
<proteinExistence type="inferred from homology"/>
<comment type="subunit">
    <text evidence="3 12">Heterodimer of HisH and HisF.</text>
</comment>
<gene>
    <name evidence="12 15" type="primary">hisH</name>
    <name evidence="15" type="ORF">COS11_01000</name>
</gene>
<comment type="subcellular location">
    <subcellularLocation>
        <location evidence="1 12">Cytoplasm</location>
    </subcellularLocation>
</comment>
<comment type="pathway">
    <text evidence="2 12">Amino-acid biosynthesis; L-histidine biosynthesis; L-histidine from 5-phospho-alpha-D-ribose 1-diphosphate: step 5/9.</text>
</comment>
<feature type="active site" description="Nucleophile" evidence="12 13">
    <location>
        <position position="79"/>
    </location>
</feature>